<dbReference type="Pfam" id="PF13707">
    <property type="entry name" value="RloB"/>
    <property type="match status" value="1"/>
</dbReference>
<accession>A0A811G6Q3</accession>
<reference evidence="1 2" key="1">
    <citation type="submission" date="2020-02" db="EMBL/GenBank/DDBJ databases">
        <authorList>
            <person name="Brisse S."/>
        </authorList>
    </citation>
    <scope>NUCLEOTIDE SEQUENCE [LARGE SCALE GENOMIC DNA]</scope>
    <source>
        <strain evidence="1">CIP107547</strain>
    </source>
</reference>
<dbReference type="AlphaFoldDB" id="A0A811G6Q3"/>
<dbReference type="Proteomes" id="UP000480222">
    <property type="component" value="Unassembled WGS sequence"/>
</dbReference>
<evidence type="ECO:0000313" key="2">
    <source>
        <dbReference type="Proteomes" id="UP000480222"/>
    </source>
</evidence>
<proteinExistence type="predicted"/>
<dbReference type="EMBL" id="CADDAV010000034">
    <property type="protein sequence ID" value="CAB0623520.1"/>
    <property type="molecule type" value="Genomic_DNA"/>
</dbReference>
<name>A0A811G6Q3_CORDP</name>
<dbReference type="RefSeq" id="WP_014319513.1">
    <property type="nucleotide sequence ID" value="NZ_CP029644.1"/>
</dbReference>
<sequence length="199" mass="22439">MSKSAKGKRKQRPPRKLLSRWVIVVEGSKDKSECSYFDRIKQIVGRNTSSLSVKVVPGDGEPTKVFEKAQSLRDNYDRIILVMDTDSHAHLSSVLQSCAEDSKIDAVVTSPMFELWLLWHVEDCARQLDKTALEKLLKGKKIVDGKRGKSLHPAFPLDNYRDAIIRAKRSWPNLTCNKPAPNPGSSVPWVLEQLDATQE</sequence>
<comment type="caution">
    <text evidence="1">The sequence shown here is derived from an EMBL/GenBank/DDBJ whole genome shotgun (WGS) entry which is preliminary data.</text>
</comment>
<gene>
    <name evidence="1" type="ORF">CIP107547_02418</name>
</gene>
<protein>
    <submittedName>
        <fullName evidence="1">RloB domain-containing protein</fullName>
    </submittedName>
</protein>
<dbReference type="InterPro" id="IPR025591">
    <property type="entry name" value="RloB"/>
</dbReference>
<evidence type="ECO:0000313" key="1">
    <source>
        <dbReference type="EMBL" id="CAB0623520.1"/>
    </source>
</evidence>
<organism evidence="1 2">
    <name type="scientific">Corynebacterium diphtheriae</name>
    <dbReference type="NCBI Taxonomy" id="1717"/>
    <lineage>
        <taxon>Bacteria</taxon>
        <taxon>Bacillati</taxon>
        <taxon>Actinomycetota</taxon>
        <taxon>Actinomycetes</taxon>
        <taxon>Mycobacteriales</taxon>
        <taxon>Corynebacteriaceae</taxon>
        <taxon>Corynebacterium</taxon>
    </lineage>
</organism>
<dbReference type="KEGG" id="cdip:ERS451417_02252"/>
<dbReference type="CDD" id="cd00188">
    <property type="entry name" value="TOPRIM"/>
    <property type="match status" value="1"/>
</dbReference>
<dbReference type="GeneID" id="29422639"/>